<organism evidence="2 3">
    <name type="scientific">Rhododendron griersonianum</name>
    <dbReference type="NCBI Taxonomy" id="479676"/>
    <lineage>
        <taxon>Eukaryota</taxon>
        <taxon>Viridiplantae</taxon>
        <taxon>Streptophyta</taxon>
        <taxon>Embryophyta</taxon>
        <taxon>Tracheophyta</taxon>
        <taxon>Spermatophyta</taxon>
        <taxon>Magnoliopsida</taxon>
        <taxon>eudicotyledons</taxon>
        <taxon>Gunneridae</taxon>
        <taxon>Pentapetalae</taxon>
        <taxon>asterids</taxon>
        <taxon>Ericales</taxon>
        <taxon>Ericaceae</taxon>
        <taxon>Ericoideae</taxon>
        <taxon>Rhodoreae</taxon>
        <taxon>Rhododendron</taxon>
    </lineage>
</organism>
<evidence type="ECO:0000313" key="3">
    <source>
        <dbReference type="Proteomes" id="UP000823749"/>
    </source>
</evidence>
<protein>
    <submittedName>
        <fullName evidence="2">Uncharacterized protein</fullName>
    </submittedName>
</protein>
<keyword evidence="3" id="KW-1185">Reference proteome</keyword>
<feature type="chain" id="PRO_5043630381" evidence="1">
    <location>
        <begin position="25"/>
        <end position="80"/>
    </location>
</feature>
<name>A0AAV6K344_9ERIC</name>
<sequence>MAFFHYYCILLFVISTLILKQTLGVNIGAANDHDWLAQAECHSTGVPETTCMQCLNSDHRTANVENISGGDRHHCCRLCK</sequence>
<feature type="signal peptide" evidence="1">
    <location>
        <begin position="1"/>
        <end position="24"/>
    </location>
</feature>
<dbReference type="EMBL" id="JACTNZ010000006">
    <property type="protein sequence ID" value="KAG5546863.1"/>
    <property type="molecule type" value="Genomic_DNA"/>
</dbReference>
<gene>
    <name evidence="2" type="ORF">RHGRI_018885</name>
</gene>
<keyword evidence="1" id="KW-0732">Signal</keyword>
<reference evidence="2 3" key="1">
    <citation type="submission" date="2020-08" db="EMBL/GenBank/DDBJ databases">
        <title>Plant Genome Project.</title>
        <authorList>
            <person name="Zhang R.-G."/>
        </authorList>
    </citation>
    <scope>NUCLEOTIDE SEQUENCE [LARGE SCALE GENOMIC DNA]</scope>
    <source>
        <strain evidence="2">WSP0</strain>
        <tissue evidence="2">Leaf</tissue>
    </source>
</reference>
<evidence type="ECO:0000256" key="1">
    <source>
        <dbReference type="SAM" id="SignalP"/>
    </source>
</evidence>
<accession>A0AAV6K344</accession>
<comment type="caution">
    <text evidence="2">The sequence shown here is derived from an EMBL/GenBank/DDBJ whole genome shotgun (WGS) entry which is preliminary data.</text>
</comment>
<proteinExistence type="predicted"/>
<evidence type="ECO:0000313" key="2">
    <source>
        <dbReference type="EMBL" id="KAG5546863.1"/>
    </source>
</evidence>
<dbReference type="Proteomes" id="UP000823749">
    <property type="component" value="Chromosome 6"/>
</dbReference>
<dbReference type="AlphaFoldDB" id="A0AAV6K344"/>